<evidence type="ECO:0000256" key="5">
    <source>
        <dbReference type="ARBA" id="ARBA00023136"/>
    </source>
</evidence>
<keyword evidence="2 7" id="KW-0812">Transmembrane</keyword>
<dbReference type="GO" id="GO:0016020">
    <property type="term" value="C:membrane"/>
    <property type="evidence" value="ECO:0007669"/>
    <property type="project" value="UniProtKB-SubCell"/>
</dbReference>
<dbReference type="EC" id="3.6.3.-" evidence="9"/>
<dbReference type="SFLD" id="SFLDG00002">
    <property type="entry name" value="C1.7:_P-type_atpase_like"/>
    <property type="match status" value="1"/>
</dbReference>
<dbReference type="KEGG" id="cfem:HCR03_19200"/>
<dbReference type="InterPro" id="IPR018303">
    <property type="entry name" value="ATPase_P-typ_P_site"/>
</dbReference>
<feature type="region of interest" description="Disordered" evidence="6">
    <location>
        <begin position="20"/>
        <end position="40"/>
    </location>
</feature>
<dbReference type="InterPro" id="IPR001757">
    <property type="entry name" value="P_typ_ATPase"/>
</dbReference>
<feature type="transmembrane region" description="Helical" evidence="7">
    <location>
        <begin position="672"/>
        <end position="694"/>
    </location>
</feature>
<feature type="domain" description="P-type ATPase A" evidence="8">
    <location>
        <begin position="109"/>
        <end position="207"/>
    </location>
</feature>
<dbReference type="Proteomes" id="UP000515909">
    <property type="component" value="Chromosome"/>
</dbReference>
<evidence type="ECO:0000313" key="9">
    <source>
        <dbReference type="EMBL" id="MVB10262.1"/>
    </source>
</evidence>
<dbReference type="SFLD" id="SFLDS00003">
    <property type="entry name" value="Haloacid_Dehalogenase"/>
    <property type="match status" value="1"/>
</dbReference>
<feature type="transmembrane region" description="Helical" evidence="7">
    <location>
        <begin position="700"/>
        <end position="720"/>
    </location>
</feature>
<name>A0A6N8HX02_9FIRM</name>
<keyword evidence="4 7" id="KW-1133">Transmembrane helix</keyword>
<keyword evidence="11" id="KW-1185">Reference proteome</keyword>
<dbReference type="InterPro" id="IPR059000">
    <property type="entry name" value="ATPase_P-type_domA"/>
</dbReference>
<sequence>MMMENNNSYCKRFHPDYSSGLNSDQVESQRTHGLANGEEESGTRSVGQIIRSNLITPFNILNLALASLIIMVGSYKNLLFLGVIVCNTLIGTIQEIRAKKMIDRLSLITAPKAHVIRDGKENEIPVSELVLDDVLLLSTGNQVCADCIILNGDCEADESLITGESDPVSKKNGDSLLSGSFLVGGSCRAQVEHIGKENYASQIAGSVRYLKKPNSEIMTWTNRIIKITGFAILPIGVLMFYKQMAVSGQALRPAVVGTVAALIGMIPEGLVLLTSVVLAVGVLRLSRHKALVQELYSIETLAHVDTLCLDKTGTLTQGTLQAEAVVPLSDITKEQAEEALSSLANAMDDNSPTMTAIREIMPQPPGWTCTGKIAFSSARKWSGACFQEKGSFVLGAGQFILKDQFETIRPQVEKYANRGKRVLLLAHSGNPLGDHDLPEGLTPMLLVLLSDRIRPGVREALSYFADQGVELKVISGDDVRTAASIAGKAGLKSSDRCVDASQLKSEEELKEAAERFTVFGRVTPQQKLTLIQALKEKEHTVAMTGDGVNDVPALKESDCSVAMASGSDAARTVSQIVLMDSDFSSMPRIVAEGRRCINNLQRSASLFLVKAIFSAAIAVFFLFLASAYPFQPIQFTLINAVSIGTPSFLLALEPNRDRLHGSFIGNVMKQSLPGAVTMTLNILLLVSLSSYLGFSAAEQSTLAVLITGYTGLLILFKVCLPFNTARALLFASMTAAFILALVFFPAVFEVTAPTVPMLLILVPMFLFSASAMAVVYHFIERILLRN</sequence>
<accession>A0A6N8HX02</accession>
<evidence type="ECO:0000256" key="4">
    <source>
        <dbReference type="ARBA" id="ARBA00022989"/>
    </source>
</evidence>
<feature type="transmembrane region" description="Helical" evidence="7">
    <location>
        <begin position="727"/>
        <end position="748"/>
    </location>
</feature>
<dbReference type="InterPro" id="IPR023214">
    <property type="entry name" value="HAD_sf"/>
</dbReference>
<dbReference type="Gene3D" id="1.20.1110.10">
    <property type="entry name" value="Calcium-transporting ATPase, transmembrane domain"/>
    <property type="match status" value="1"/>
</dbReference>
<evidence type="ECO:0000259" key="8">
    <source>
        <dbReference type="Pfam" id="PF00122"/>
    </source>
</evidence>
<feature type="transmembrane region" description="Helical" evidence="7">
    <location>
        <begin position="261"/>
        <end position="283"/>
    </location>
</feature>
<feature type="transmembrane region" description="Helical" evidence="7">
    <location>
        <begin position="224"/>
        <end position="241"/>
    </location>
</feature>
<evidence type="ECO:0000313" key="10">
    <source>
        <dbReference type="EMBL" id="QNK40706.1"/>
    </source>
</evidence>
<evidence type="ECO:0000256" key="3">
    <source>
        <dbReference type="ARBA" id="ARBA00022967"/>
    </source>
</evidence>
<dbReference type="SUPFAM" id="SSF81665">
    <property type="entry name" value="Calcium ATPase, transmembrane domain M"/>
    <property type="match status" value="1"/>
</dbReference>
<proteinExistence type="predicted"/>
<dbReference type="Proteomes" id="UP000469440">
    <property type="component" value="Unassembled WGS sequence"/>
</dbReference>
<dbReference type="Pfam" id="PF00702">
    <property type="entry name" value="Hydrolase"/>
    <property type="match status" value="1"/>
</dbReference>
<dbReference type="PRINTS" id="PR00120">
    <property type="entry name" value="HATPASE"/>
</dbReference>
<dbReference type="EMBL" id="VWXL01000024">
    <property type="protein sequence ID" value="MVB10262.1"/>
    <property type="molecule type" value="Genomic_DNA"/>
</dbReference>
<feature type="transmembrane region" description="Helical" evidence="7">
    <location>
        <begin position="633"/>
        <end position="652"/>
    </location>
</feature>
<dbReference type="GO" id="GO:0016887">
    <property type="term" value="F:ATP hydrolysis activity"/>
    <property type="evidence" value="ECO:0007669"/>
    <property type="project" value="InterPro"/>
</dbReference>
<evidence type="ECO:0000256" key="2">
    <source>
        <dbReference type="ARBA" id="ARBA00022692"/>
    </source>
</evidence>
<dbReference type="InterPro" id="IPR036412">
    <property type="entry name" value="HAD-like_sf"/>
</dbReference>
<dbReference type="InterPro" id="IPR008250">
    <property type="entry name" value="ATPase_P-typ_transduc_dom_A_sf"/>
</dbReference>
<dbReference type="PRINTS" id="PR00119">
    <property type="entry name" value="CATATPASE"/>
</dbReference>
<accession>A0A7G8TAR5</accession>
<feature type="transmembrane region" description="Helical" evidence="7">
    <location>
        <begin position="78"/>
        <end position="96"/>
    </location>
</feature>
<dbReference type="Pfam" id="PF00122">
    <property type="entry name" value="E1-E2_ATPase"/>
    <property type="match status" value="1"/>
</dbReference>
<comment type="subcellular location">
    <subcellularLocation>
        <location evidence="1">Membrane</location>
        <topology evidence="1">Multi-pass membrane protein</topology>
    </subcellularLocation>
</comment>
<dbReference type="OrthoDB" id="9760364at2"/>
<dbReference type="NCBIfam" id="TIGR01494">
    <property type="entry name" value="ATPase_P-type"/>
    <property type="match status" value="2"/>
</dbReference>
<dbReference type="InterPro" id="IPR023298">
    <property type="entry name" value="ATPase_P-typ_TM_dom_sf"/>
</dbReference>
<dbReference type="PANTHER" id="PTHR42861">
    <property type="entry name" value="CALCIUM-TRANSPORTING ATPASE"/>
    <property type="match status" value="1"/>
</dbReference>
<evidence type="ECO:0000313" key="11">
    <source>
        <dbReference type="Proteomes" id="UP000469440"/>
    </source>
</evidence>
<evidence type="ECO:0000256" key="7">
    <source>
        <dbReference type="SAM" id="Phobius"/>
    </source>
</evidence>
<keyword evidence="5 7" id="KW-0472">Membrane</keyword>
<dbReference type="SUPFAM" id="SSF56784">
    <property type="entry name" value="HAD-like"/>
    <property type="match status" value="1"/>
</dbReference>
<dbReference type="SFLD" id="SFLDF00027">
    <property type="entry name" value="p-type_atpase"/>
    <property type="match status" value="1"/>
</dbReference>
<dbReference type="EMBL" id="CP060286">
    <property type="protein sequence ID" value="QNK40706.1"/>
    <property type="molecule type" value="Genomic_DNA"/>
</dbReference>
<dbReference type="Gene3D" id="2.70.150.10">
    <property type="entry name" value="Calcium-transporting ATPase, cytoplasmic transduction domain A"/>
    <property type="match status" value="1"/>
</dbReference>
<evidence type="ECO:0000256" key="1">
    <source>
        <dbReference type="ARBA" id="ARBA00004141"/>
    </source>
</evidence>
<dbReference type="SUPFAM" id="SSF81653">
    <property type="entry name" value="Calcium ATPase, transduction domain A"/>
    <property type="match status" value="1"/>
</dbReference>
<reference evidence="10 12" key="2">
    <citation type="submission" date="2020-08" db="EMBL/GenBank/DDBJ databases">
        <title>The isolate Caproiciproducens sp. 7D4C2 produces n-caproate at mildly acidic conditions from hexoses: genome and rBOX comparison with related strains and chain-elongating bacteria.</title>
        <authorList>
            <person name="Esquivel-Elizondo S."/>
            <person name="Bagci C."/>
            <person name="Temovska M."/>
            <person name="Jeon B.S."/>
            <person name="Bessarab I."/>
            <person name="Williams R.B.H."/>
            <person name="Huson D.H."/>
            <person name="Angenent L.T."/>
        </authorList>
    </citation>
    <scope>NUCLEOTIDE SEQUENCE [LARGE SCALE GENOMIC DNA]</scope>
    <source>
        <strain evidence="10 12">7D4C2</strain>
    </source>
</reference>
<evidence type="ECO:0000256" key="6">
    <source>
        <dbReference type="SAM" id="MobiDB-lite"/>
    </source>
</evidence>
<dbReference type="GO" id="GO:0005524">
    <property type="term" value="F:ATP binding"/>
    <property type="evidence" value="ECO:0007669"/>
    <property type="project" value="InterPro"/>
</dbReference>
<dbReference type="Gene3D" id="3.40.50.1000">
    <property type="entry name" value="HAD superfamily/HAD-like"/>
    <property type="match status" value="1"/>
</dbReference>
<gene>
    <name evidence="9" type="primary">ctpE</name>
    <name evidence="9" type="ORF">CAFE_09420</name>
    <name evidence="10" type="ORF">HCR03_19200</name>
</gene>
<keyword evidence="9" id="KW-0378">Hydrolase</keyword>
<keyword evidence="3" id="KW-1278">Translocase</keyword>
<reference evidence="9 11" key="1">
    <citation type="submission" date="2019-09" db="EMBL/GenBank/DDBJ databases">
        <title>Genome sequence of Clostridium sp. EA1.</title>
        <authorList>
            <person name="Poehlein A."/>
            <person name="Bengelsdorf F.R."/>
            <person name="Daniel R."/>
        </authorList>
    </citation>
    <scope>NUCLEOTIDE SEQUENCE [LARGE SCALE GENOMIC DNA]</scope>
    <source>
        <strain evidence="9 11">EA1</strain>
    </source>
</reference>
<dbReference type="AlphaFoldDB" id="A0A6N8HX02"/>
<dbReference type="RefSeq" id="WP_139104006.1">
    <property type="nucleotide sequence ID" value="NZ_CP060286.1"/>
</dbReference>
<feature type="transmembrane region" description="Helical" evidence="7">
    <location>
        <begin position="754"/>
        <end position="779"/>
    </location>
</feature>
<dbReference type="InterPro" id="IPR023299">
    <property type="entry name" value="ATPase_P-typ_cyto_dom_N"/>
</dbReference>
<protein>
    <submittedName>
        <fullName evidence="10">HAD-IC family P-type ATPase</fullName>
    </submittedName>
    <submittedName>
        <fullName evidence="9">Putative cation-transporting ATPase E</fullName>
        <ecNumber evidence="9">3.6.3.-</ecNumber>
    </submittedName>
</protein>
<dbReference type="InterPro" id="IPR044492">
    <property type="entry name" value="P_typ_ATPase_HD_dom"/>
</dbReference>
<organism evidence="9 11">
    <name type="scientific">Caproicibacter fermentans</name>
    <dbReference type="NCBI Taxonomy" id="2576756"/>
    <lineage>
        <taxon>Bacteria</taxon>
        <taxon>Bacillati</taxon>
        <taxon>Bacillota</taxon>
        <taxon>Clostridia</taxon>
        <taxon>Eubacteriales</taxon>
        <taxon>Acutalibacteraceae</taxon>
        <taxon>Caproicibacter</taxon>
    </lineage>
</organism>
<evidence type="ECO:0000313" key="12">
    <source>
        <dbReference type="Proteomes" id="UP000515909"/>
    </source>
</evidence>
<dbReference type="PROSITE" id="PS00154">
    <property type="entry name" value="ATPASE_E1_E2"/>
    <property type="match status" value="1"/>
</dbReference>
<feature type="transmembrane region" description="Helical" evidence="7">
    <location>
        <begin position="604"/>
        <end position="627"/>
    </location>
</feature>
<dbReference type="Gene3D" id="3.40.1110.10">
    <property type="entry name" value="Calcium-transporting ATPase, cytoplasmic domain N"/>
    <property type="match status" value="1"/>
</dbReference>